<feature type="compositionally biased region" description="Basic and acidic residues" evidence="2">
    <location>
        <begin position="350"/>
        <end position="362"/>
    </location>
</feature>
<dbReference type="EMBL" id="FOYN01000005">
    <property type="protein sequence ID" value="SFR59506.1"/>
    <property type="molecule type" value="Genomic_DNA"/>
</dbReference>
<name>A0A1I6HYG0_HALSD</name>
<evidence type="ECO:0000313" key="4">
    <source>
        <dbReference type="Proteomes" id="UP000198932"/>
    </source>
</evidence>
<sequence length="406" mass="44270">MTEIVEFGTRADANAVRDDHADHLTGRFDRRFAKVELADDIPDDVEAEIRGVAADGRADREGGAGHVELTDGEKRRVGPFTGSNNYRKATAVKAAFLDAGIDDWEAHYDPELTADENTGRIEEVRQQQTGADVSDGPTEQERLQKEADAAQRVDGEGCDHARNMCQHGNPDACEHLAEDCGADETEISSLLDFAEAVPYKHLDGETKGALSRSWRGYKTSVRRLAGLLDEVQREFRNAERAAAAIDAIEEGISDADTERFEALEGHHRTLLNLYGSHDDRLHGQPGRGRDPTDADLAERAPDRPAVPERPDALGGSAGSDDTSEQLLRDDRHVDDPDPDDGLGRFGVEPEEGRDGPSEEHRRAQNRGYARSGSRGFDEGASARDGLGQFAATGGEETLDNYEETDA</sequence>
<protein>
    <submittedName>
        <fullName evidence="3">Uncharacterized protein</fullName>
    </submittedName>
</protein>
<evidence type="ECO:0000256" key="1">
    <source>
        <dbReference type="SAM" id="Coils"/>
    </source>
</evidence>
<dbReference type="OrthoDB" id="328514at2157"/>
<feature type="compositionally biased region" description="Basic and acidic residues" evidence="2">
    <location>
        <begin position="326"/>
        <end position="335"/>
    </location>
</feature>
<dbReference type="Proteomes" id="UP000198932">
    <property type="component" value="Unassembled WGS sequence"/>
</dbReference>
<accession>A0A1I6HYG0</accession>
<feature type="region of interest" description="Disordered" evidence="2">
    <location>
        <begin position="276"/>
        <end position="406"/>
    </location>
</feature>
<feature type="compositionally biased region" description="Acidic residues" evidence="2">
    <location>
        <begin position="396"/>
        <end position="406"/>
    </location>
</feature>
<gene>
    <name evidence="3" type="ORF">SAMN04487937_2980</name>
</gene>
<proteinExistence type="predicted"/>
<organism evidence="3 4">
    <name type="scientific">Halorubrum sodomense</name>
    <dbReference type="NCBI Taxonomy" id="35743"/>
    <lineage>
        <taxon>Archaea</taxon>
        <taxon>Methanobacteriati</taxon>
        <taxon>Methanobacteriota</taxon>
        <taxon>Stenosarchaea group</taxon>
        <taxon>Halobacteria</taxon>
        <taxon>Halobacteriales</taxon>
        <taxon>Haloferacaceae</taxon>
        <taxon>Halorubrum</taxon>
    </lineage>
</organism>
<dbReference type="AlphaFoldDB" id="A0A1I6HYG0"/>
<feature type="coiled-coil region" evidence="1">
    <location>
        <begin position="221"/>
        <end position="248"/>
    </location>
</feature>
<reference evidence="4" key="1">
    <citation type="submission" date="2016-10" db="EMBL/GenBank/DDBJ databases">
        <authorList>
            <person name="Varghese N."/>
            <person name="Submissions S."/>
        </authorList>
    </citation>
    <scope>NUCLEOTIDE SEQUENCE [LARGE SCALE GENOMIC DNA]</scope>
    <source>
        <strain evidence="4">RD 26</strain>
    </source>
</reference>
<feature type="compositionally biased region" description="Basic and acidic residues" evidence="2">
    <location>
        <begin position="276"/>
        <end position="311"/>
    </location>
</feature>
<keyword evidence="1" id="KW-0175">Coiled coil</keyword>
<evidence type="ECO:0000256" key="2">
    <source>
        <dbReference type="SAM" id="MobiDB-lite"/>
    </source>
</evidence>
<keyword evidence="4" id="KW-1185">Reference proteome</keyword>
<dbReference type="STRING" id="35743.SAMN04487937_2980"/>
<dbReference type="RefSeq" id="WP_092924112.1">
    <property type="nucleotide sequence ID" value="NZ_FOYN01000005.1"/>
</dbReference>
<evidence type="ECO:0000313" key="3">
    <source>
        <dbReference type="EMBL" id="SFR59506.1"/>
    </source>
</evidence>